<keyword evidence="2" id="KW-0812">Transmembrane</keyword>
<dbReference type="PROSITE" id="PS51257">
    <property type="entry name" value="PROKAR_LIPOPROTEIN"/>
    <property type="match status" value="1"/>
</dbReference>
<protein>
    <submittedName>
        <fullName evidence="4">Efflux transporter outer membrane subunit</fullName>
    </submittedName>
</protein>
<keyword evidence="2" id="KW-0564">Palmitate</keyword>
<name>A0A4Q8L5Y6_9GAMM</name>
<dbReference type="NCBIfam" id="TIGR01845">
    <property type="entry name" value="outer_NodT"/>
    <property type="match status" value="1"/>
</dbReference>
<evidence type="ECO:0000313" key="4">
    <source>
        <dbReference type="EMBL" id="TAA21569.1"/>
    </source>
</evidence>
<dbReference type="GO" id="GO:0015562">
    <property type="term" value="F:efflux transmembrane transporter activity"/>
    <property type="evidence" value="ECO:0007669"/>
    <property type="project" value="InterPro"/>
</dbReference>
<organism evidence="4 5">
    <name type="scientific">Pseudoxanthomonas winnipegensis</name>
    <dbReference type="NCBI Taxonomy" id="2480810"/>
    <lineage>
        <taxon>Bacteria</taxon>
        <taxon>Pseudomonadati</taxon>
        <taxon>Pseudomonadota</taxon>
        <taxon>Gammaproteobacteria</taxon>
        <taxon>Lysobacterales</taxon>
        <taxon>Lysobacteraceae</taxon>
        <taxon>Pseudoxanthomonas</taxon>
    </lineage>
</organism>
<keyword evidence="2" id="KW-0449">Lipoprotein</keyword>
<dbReference type="GO" id="GO:0009279">
    <property type="term" value="C:cell outer membrane"/>
    <property type="evidence" value="ECO:0007669"/>
    <property type="project" value="UniProtKB-SubCell"/>
</dbReference>
<gene>
    <name evidence="4" type="ORF">EA660_16550</name>
</gene>
<evidence type="ECO:0000256" key="2">
    <source>
        <dbReference type="RuleBase" id="RU362097"/>
    </source>
</evidence>
<comment type="caution">
    <text evidence="4">The sequence shown here is derived from an EMBL/GenBank/DDBJ whole genome shotgun (WGS) entry which is preliminary data.</text>
</comment>
<proteinExistence type="inferred from homology"/>
<dbReference type="EMBL" id="SHMC01000008">
    <property type="protein sequence ID" value="TAA21569.1"/>
    <property type="molecule type" value="Genomic_DNA"/>
</dbReference>
<evidence type="ECO:0000313" key="5">
    <source>
        <dbReference type="Proteomes" id="UP000292627"/>
    </source>
</evidence>
<evidence type="ECO:0000256" key="1">
    <source>
        <dbReference type="ARBA" id="ARBA00007613"/>
    </source>
</evidence>
<evidence type="ECO:0000256" key="3">
    <source>
        <dbReference type="SAM" id="Coils"/>
    </source>
</evidence>
<keyword evidence="3" id="KW-0175">Coiled coil</keyword>
<sequence length="509" mass="54405">MRCIDARRAARASLAVLVPALLAGCVLGPDYVRPEVAPEAVQAPRLHRADAAEVVSAPPPSQWWRELRDPQLDWLIDTALRQSPNLRAADARVQASRGLFAQRRAERLPQVGAMGAYAHVKAPDSIKHDIRDGAAGIAQATDPATGAAVEQAARDLDLDSDLYLAGFDASWELDFFGRRRRAAEGAAAQAEAAQAQLADAQVRLAAEIAQVYLNYRGLQARIALGQDAVRDAQQALDLTTQRRAHGADSDLQVERARGQLQQDQARLLPLQAQRSEALDQLALMVGQVPGSLDARLAPVVPLPSLPAQVKVDDPAAVIRRRPDVRQAERELAGANAQIGEALSGYFPQVTLMGNLAAVATKPSELNADSAATLVAPFLRWSIFDFGRIKAQVAQARAGTESRAAAYENAVLAALQDANTALSNFGSARQQLLVAVQAQASADRAAALMQQRRGAGASSQIDLLDVQRQQRSARDSAAQAQVQLLVDYVALQKSLGLGWQDAPQPGIAAR</sequence>
<dbReference type="Proteomes" id="UP000292627">
    <property type="component" value="Unassembled WGS sequence"/>
</dbReference>
<comment type="similarity">
    <text evidence="1 2">Belongs to the outer membrane factor (OMF) (TC 1.B.17) family.</text>
</comment>
<dbReference type="Gene3D" id="1.20.1600.10">
    <property type="entry name" value="Outer membrane efflux proteins (OEP)"/>
    <property type="match status" value="1"/>
</dbReference>
<reference evidence="4 5" key="1">
    <citation type="submission" date="2019-02" db="EMBL/GenBank/DDBJ databases">
        <title>WGS of Pseudoxanthomonas species novum from clinical isolates.</title>
        <authorList>
            <person name="Bernier A.-M."/>
            <person name="Bernard K."/>
            <person name="Vachon A."/>
        </authorList>
    </citation>
    <scope>NUCLEOTIDE SEQUENCE [LARGE SCALE GENOMIC DNA]</scope>
    <source>
        <strain evidence="4 5">NML171200</strain>
    </source>
</reference>
<dbReference type="RefSeq" id="WP_130552573.1">
    <property type="nucleotide sequence ID" value="NZ_SHMC01000008.1"/>
</dbReference>
<dbReference type="SUPFAM" id="SSF56954">
    <property type="entry name" value="Outer membrane efflux proteins (OEP)"/>
    <property type="match status" value="1"/>
</dbReference>
<dbReference type="Gene3D" id="2.20.200.10">
    <property type="entry name" value="Outer membrane efflux proteins (OEP)"/>
    <property type="match status" value="1"/>
</dbReference>
<keyword evidence="2" id="KW-0472">Membrane</keyword>
<dbReference type="AlphaFoldDB" id="A0A4Q8L5Y6"/>
<dbReference type="PANTHER" id="PTHR30203:SF25">
    <property type="entry name" value="OUTER MEMBRANE PROTEIN-RELATED"/>
    <property type="match status" value="1"/>
</dbReference>
<dbReference type="PANTHER" id="PTHR30203">
    <property type="entry name" value="OUTER MEMBRANE CATION EFFLUX PROTEIN"/>
    <property type="match status" value="1"/>
</dbReference>
<accession>A0A4Q8L5Y6</accession>
<dbReference type="InterPro" id="IPR010131">
    <property type="entry name" value="MdtP/NodT-like"/>
</dbReference>
<dbReference type="OrthoDB" id="9770517at2"/>
<dbReference type="InterPro" id="IPR003423">
    <property type="entry name" value="OMP_efflux"/>
</dbReference>
<keyword evidence="2" id="KW-1134">Transmembrane beta strand</keyword>
<comment type="subcellular location">
    <subcellularLocation>
        <location evidence="2">Cell outer membrane</location>
        <topology evidence="2">Lipid-anchor</topology>
    </subcellularLocation>
</comment>
<dbReference type="Pfam" id="PF02321">
    <property type="entry name" value="OEP"/>
    <property type="match status" value="2"/>
</dbReference>
<feature type="coiled-coil region" evidence="3">
    <location>
        <begin position="183"/>
        <end position="210"/>
    </location>
</feature>